<dbReference type="EMBL" id="CAAE01005137">
    <property type="protein sequence ID" value="CAF88598.1"/>
    <property type="molecule type" value="Genomic_DNA"/>
</dbReference>
<feature type="non-terminal residue" evidence="3">
    <location>
        <position position="1"/>
    </location>
</feature>
<feature type="compositionally biased region" description="Basic and acidic residues" evidence="2">
    <location>
        <begin position="249"/>
        <end position="261"/>
    </location>
</feature>
<dbReference type="GO" id="GO:0016567">
    <property type="term" value="P:protein ubiquitination"/>
    <property type="evidence" value="ECO:0007669"/>
    <property type="project" value="InterPro"/>
</dbReference>
<dbReference type="AlphaFoldDB" id="Q4TET4"/>
<accession>Q4TET4</accession>
<feature type="non-terminal residue" evidence="3">
    <location>
        <position position="386"/>
    </location>
</feature>
<dbReference type="GO" id="GO:0004842">
    <property type="term" value="F:ubiquitin-protein transferase activity"/>
    <property type="evidence" value="ECO:0007669"/>
    <property type="project" value="InterPro"/>
</dbReference>
<dbReference type="KEGG" id="tng:GSTEN00002089G001"/>
<feature type="coiled-coil region" evidence="1">
    <location>
        <begin position="80"/>
        <end position="128"/>
    </location>
</feature>
<sequence>LPNQLTGPRRRIRFLSLDGGGRAPPVCAPLRTPVRLHLHPALAEGQGAAGKCPQCNKKAKRSDIVLLYAPKLKALDNTEQESLKKSLEQEQSLRRKAELESAQYKLKLQVVANKYGRAQEELQELKALIAGRGSLPSSSPASSFSSPSSLVLGVSQRLDGSRTAQYSFSKAVLVSQGGGCRVLAYCEPLSCLLASQPSPHSTLLPGQPPSARGLVHAPPLRPRPRARSSPPPAASCTLLTSSASGSRIRHQEGERGEHEGQPVRPRPQQADPRTVLQRAAGQPAAVCCPGQHRQTDQVRTHARPTAAARGSGINVRSCPPARLSVRARARALQSPDQHGGADLQRWPAGLELLLVVGQQQLRLRWAQQRLRALYDTRDTSTHVHEL</sequence>
<evidence type="ECO:0000313" key="3">
    <source>
        <dbReference type="EMBL" id="CAF88598.1"/>
    </source>
</evidence>
<dbReference type="PANTHER" id="PTHR16047:SF7">
    <property type="entry name" value="E3 UBIQUITIN-PROTEIN LIGASE RFWD3"/>
    <property type="match status" value="1"/>
</dbReference>
<evidence type="ECO:0000256" key="1">
    <source>
        <dbReference type="SAM" id="Coils"/>
    </source>
</evidence>
<organism evidence="3">
    <name type="scientific">Tetraodon nigroviridis</name>
    <name type="common">Spotted green pufferfish</name>
    <name type="synonym">Chelonodon nigroviridis</name>
    <dbReference type="NCBI Taxonomy" id="99883"/>
    <lineage>
        <taxon>Eukaryota</taxon>
        <taxon>Metazoa</taxon>
        <taxon>Chordata</taxon>
        <taxon>Craniata</taxon>
        <taxon>Vertebrata</taxon>
        <taxon>Euteleostomi</taxon>
        <taxon>Actinopterygii</taxon>
        <taxon>Neopterygii</taxon>
        <taxon>Teleostei</taxon>
        <taxon>Neoteleostei</taxon>
        <taxon>Acanthomorphata</taxon>
        <taxon>Eupercaria</taxon>
        <taxon>Tetraodontiformes</taxon>
        <taxon>Tetradontoidea</taxon>
        <taxon>Tetraodontidae</taxon>
        <taxon>Tetraodon</taxon>
    </lineage>
</organism>
<dbReference type="OrthoDB" id="5600418at2759"/>
<dbReference type="InterPro" id="IPR037381">
    <property type="entry name" value="RFWD3"/>
</dbReference>
<keyword evidence="1" id="KW-0175">Coiled coil</keyword>
<name>Q4TET4_TETNG</name>
<dbReference type="GO" id="GO:0036297">
    <property type="term" value="P:interstrand cross-link repair"/>
    <property type="evidence" value="ECO:0007669"/>
    <property type="project" value="InterPro"/>
</dbReference>
<feature type="region of interest" description="Disordered" evidence="2">
    <location>
        <begin position="199"/>
        <end position="318"/>
    </location>
</feature>
<dbReference type="PANTHER" id="PTHR16047">
    <property type="entry name" value="RFWD3 PROTEIN"/>
    <property type="match status" value="1"/>
</dbReference>
<reference evidence="3" key="2">
    <citation type="submission" date="2004-02" db="EMBL/GenBank/DDBJ databases">
        <authorList>
            <consortium name="Genoscope"/>
            <consortium name="Whitehead Institute Centre for Genome Research"/>
        </authorList>
    </citation>
    <scope>NUCLEOTIDE SEQUENCE</scope>
</reference>
<protein>
    <submittedName>
        <fullName evidence="3">(spotted green pufferfish) hypothetical protein</fullName>
    </submittedName>
</protein>
<reference evidence="3" key="1">
    <citation type="journal article" date="2004" name="Nature">
        <title>Genome duplication in the teleost fish Tetraodon nigroviridis reveals the early vertebrate proto-karyotype.</title>
        <authorList>
            <person name="Jaillon O."/>
            <person name="Aury J.-M."/>
            <person name="Brunet F."/>
            <person name="Petit J.-L."/>
            <person name="Stange-Thomann N."/>
            <person name="Mauceli E."/>
            <person name="Bouneau L."/>
            <person name="Fischer C."/>
            <person name="Ozouf-Costaz C."/>
            <person name="Bernot A."/>
            <person name="Nicaud S."/>
            <person name="Jaffe D."/>
            <person name="Fisher S."/>
            <person name="Lutfalla G."/>
            <person name="Dossat C."/>
            <person name="Segurens B."/>
            <person name="Dasilva C."/>
            <person name="Salanoubat M."/>
            <person name="Levy M."/>
            <person name="Boudet N."/>
            <person name="Castellano S."/>
            <person name="Anthouard V."/>
            <person name="Jubin C."/>
            <person name="Castelli V."/>
            <person name="Katinka M."/>
            <person name="Vacherie B."/>
            <person name="Biemont C."/>
            <person name="Skalli Z."/>
            <person name="Cattolico L."/>
            <person name="Poulain J."/>
            <person name="De Berardinis V."/>
            <person name="Cruaud C."/>
            <person name="Duprat S."/>
            <person name="Brottier P."/>
            <person name="Coutanceau J.-P."/>
            <person name="Gouzy J."/>
            <person name="Parra G."/>
            <person name="Lardier G."/>
            <person name="Chapple C."/>
            <person name="McKernan K.J."/>
            <person name="McEwan P."/>
            <person name="Bosak S."/>
            <person name="Kellis M."/>
            <person name="Volff J.-N."/>
            <person name="Guigo R."/>
            <person name="Zody M.C."/>
            <person name="Mesirov J."/>
            <person name="Lindblad-Toh K."/>
            <person name="Birren B."/>
            <person name="Nusbaum C."/>
            <person name="Kahn D."/>
            <person name="Robinson-Rechavi M."/>
            <person name="Laudet V."/>
            <person name="Schachter V."/>
            <person name="Quetier F."/>
            <person name="Saurin W."/>
            <person name="Scarpelli C."/>
            <person name="Wincker P."/>
            <person name="Lander E.S."/>
            <person name="Weissenbach J."/>
            <person name="Roest Crollius H."/>
        </authorList>
    </citation>
    <scope>NUCLEOTIDE SEQUENCE [LARGE SCALE GENOMIC DNA]</scope>
</reference>
<gene>
    <name evidence="3" type="ORF">GSTENG00002089001</name>
</gene>
<proteinExistence type="predicted"/>
<feature type="compositionally biased region" description="Low complexity" evidence="2">
    <location>
        <begin position="234"/>
        <end position="246"/>
    </location>
</feature>
<comment type="caution">
    <text evidence="3">The sequence shown here is derived from an EMBL/GenBank/DDBJ whole genome shotgun (WGS) entry which is preliminary data.</text>
</comment>
<dbReference type="GO" id="GO:0005634">
    <property type="term" value="C:nucleus"/>
    <property type="evidence" value="ECO:0007669"/>
    <property type="project" value="InterPro"/>
</dbReference>
<evidence type="ECO:0000256" key="2">
    <source>
        <dbReference type="SAM" id="MobiDB-lite"/>
    </source>
</evidence>